<dbReference type="Pfam" id="PF19305">
    <property type="entry name" value="MmgE_PrpD_C"/>
    <property type="match status" value="1"/>
</dbReference>
<evidence type="ECO:0000313" key="4">
    <source>
        <dbReference type="EMBL" id="GAA3666084.1"/>
    </source>
</evidence>
<dbReference type="Proteomes" id="UP001500752">
    <property type="component" value="Unassembled WGS sequence"/>
</dbReference>
<dbReference type="InterPro" id="IPR045336">
    <property type="entry name" value="MmgE_PrpD_N"/>
</dbReference>
<sequence>MARALTLELAERVAALGAAPLPAAALSAASLSLLDAVGVTLAASTLADGVAPFAELVAEEAAAGRSTVLGTGLRTSAAAAAFANGAAAHALDFEDAVDGLAAHPNAQVIPVVLALAEHHDASGAEALAAIAIGCDITCRIAAVSGDRLAQRGWYPPPLAGAIGATFAGGLIAGLPPAQLVDAVTFTLSQMSASGEIKNSPDSHMRAVRDAFACHAAVRGVELAARGLRGFAAPLEGKAGFFAAYAGLAADDAEALLDGFGETFWGPKVSFKPWPSCRGTHAFVDAALRLREHVEVERIRSIELSGAPVNTMLAEPLAAKRAPRLAIDAKFSLPYTVALALVDGDITLASFTPEQLRRPDLLAVAEKVSFTVDPNRDRPEHMTSGLTTLHLDDGQTVVLDVDRPRGSAESPLDAAALTAKFIDNSAHSARPIADPEELAADLLQLRHRPSVRDVIDRHFASANASVKGSSTHAR</sequence>
<evidence type="ECO:0000313" key="5">
    <source>
        <dbReference type="Proteomes" id="UP001500752"/>
    </source>
</evidence>
<evidence type="ECO:0000256" key="1">
    <source>
        <dbReference type="ARBA" id="ARBA00006174"/>
    </source>
</evidence>
<dbReference type="InterPro" id="IPR042183">
    <property type="entry name" value="MmgE/PrpD_sf_1"/>
</dbReference>
<dbReference type="InterPro" id="IPR036148">
    <property type="entry name" value="MmgE/PrpD_sf"/>
</dbReference>
<dbReference type="SUPFAM" id="SSF103378">
    <property type="entry name" value="2-methylcitrate dehydratase PrpD"/>
    <property type="match status" value="1"/>
</dbReference>
<dbReference type="Pfam" id="PF03972">
    <property type="entry name" value="MmgE_PrpD_N"/>
    <property type="match status" value="1"/>
</dbReference>
<dbReference type="InterPro" id="IPR005656">
    <property type="entry name" value="MmgE_PrpD"/>
</dbReference>
<keyword evidence="5" id="KW-1185">Reference proteome</keyword>
<feature type="domain" description="MmgE/PrpD N-terminal" evidence="2">
    <location>
        <begin position="8"/>
        <end position="246"/>
    </location>
</feature>
<evidence type="ECO:0000259" key="3">
    <source>
        <dbReference type="Pfam" id="PF19305"/>
    </source>
</evidence>
<dbReference type="InterPro" id="IPR042188">
    <property type="entry name" value="MmgE/PrpD_sf_2"/>
</dbReference>
<comment type="caution">
    <text evidence="4">The sequence shown here is derived from an EMBL/GenBank/DDBJ whole genome shotgun (WGS) entry which is preliminary data.</text>
</comment>
<proteinExistence type="inferred from homology"/>
<protein>
    <submittedName>
        <fullName evidence="4">MmgE/PrpD family protein</fullName>
    </submittedName>
</protein>
<dbReference type="EMBL" id="BAABEO010000001">
    <property type="protein sequence ID" value="GAA3666084.1"/>
    <property type="molecule type" value="Genomic_DNA"/>
</dbReference>
<evidence type="ECO:0000259" key="2">
    <source>
        <dbReference type="Pfam" id="PF03972"/>
    </source>
</evidence>
<dbReference type="Gene3D" id="3.30.1330.120">
    <property type="entry name" value="2-methylcitrate dehydratase PrpD"/>
    <property type="match status" value="1"/>
</dbReference>
<reference evidence="5" key="1">
    <citation type="journal article" date="2019" name="Int. J. Syst. Evol. Microbiol.">
        <title>The Global Catalogue of Microorganisms (GCM) 10K type strain sequencing project: providing services to taxonomists for standard genome sequencing and annotation.</title>
        <authorList>
            <consortium name="The Broad Institute Genomics Platform"/>
            <consortium name="The Broad Institute Genome Sequencing Center for Infectious Disease"/>
            <person name="Wu L."/>
            <person name="Ma J."/>
        </authorList>
    </citation>
    <scope>NUCLEOTIDE SEQUENCE [LARGE SCALE GENOMIC DNA]</scope>
    <source>
        <strain evidence="5">JCM 30742</strain>
    </source>
</reference>
<organism evidence="4 5">
    <name type="scientific">Arthrobacter ginkgonis</name>
    <dbReference type="NCBI Taxonomy" id="1630594"/>
    <lineage>
        <taxon>Bacteria</taxon>
        <taxon>Bacillati</taxon>
        <taxon>Actinomycetota</taxon>
        <taxon>Actinomycetes</taxon>
        <taxon>Micrococcales</taxon>
        <taxon>Micrococcaceae</taxon>
        <taxon>Arthrobacter</taxon>
    </lineage>
</organism>
<comment type="similarity">
    <text evidence="1">Belongs to the PrpD family.</text>
</comment>
<feature type="domain" description="MmgE/PrpD C-terminal" evidence="3">
    <location>
        <begin position="273"/>
        <end position="428"/>
    </location>
</feature>
<name>A0ABP7BP95_9MICC</name>
<dbReference type="RefSeq" id="WP_345147671.1">
    <property type="nucleotide sequence ID" value="NZ_BAABEO010000001.1"/>
</dbReference>
<dbReference type="PANTHER" id="PTHR16943">
    <property type="entry name" value="2-METHYLCITRATE DEHYDRATASE-RELATED"/>
    <property type="match status" value="1"/>
</dbReference>
<dbReference type="Gene3D" id="1.10.4100.10">
    <property type="entry name" value="2-methylcitrate dehydratase PrpD"/>
    <property type="match status" value="1"/>
</dbReference>
<accession>A0ABP7BP95</accession>
<dbReference type="InterPro" id="IPR045337">
    <property type="entry name" value="MmgE_PrpD_C"/>
</dbReference>
<dbReference type="PANTHER" id="PTHR16943:SF8">
    <property type="entry name" value="2-METHYLCITRATE DEHYDRATASE"/>
    <property type="match status" value="1"/>
</dbReference>
<gene>
    <name evidence="4" type="ORF">GCM10023081_01090</name>
</gene>